<dbReference type="InterPro" id="IPR036278">
    <property type="entry name" value="Sialidase_sf"/>
</dbReference>
<dbReference type="EMBL" id="JBHSJJ010000003">
    <property type="protein sequence ID" value="MFC4871490.1"/>
    <property type="molecule type" value="Genomic_DNA"/>
</dbReference>
<sequence length="338" mass="38720">MINLVKYILVITWVVGVWQVQARQQEKDSPVPVQKIWDKAPHNAFPDLIRFRGYFYVAVREGNNHMPDKSGQVRIIRSKDGNQWEEVGLLEMDDMDVREARLSVTPEGRIMVLTAVGVYDKGYQVLFPMVSFSDKKGLDFTALEKTTMDLSPSLDWIWSLTWHEDVGYGVIYQIKEGGWETYLLKTKDGKHYEKVSQIDTGGNPNEATVRFDNNGKMYVVVRREADDRMGVLATSEPPYQNWEYNKLGIRLGGPNFLLMGDDRMVLGSRYHQENGPKTGIFTTDLKGNIQNTLVLPSGGDTSYPGMWLHKKQLWVVYYSSHEEKSNIYLAKIPISQLN</sequence>
<dbReference type="CDD" id="cd15482">
    <property type="entry name" value="Sialidase_non-viral"/>
    <property type="match status" value="1"/>
</dbReference>
<proteinExistence type="predicted"/>
<organism evidence="1 2">
    <name type="scientific">Negadavirga shengliensis</name>
    <dbReference type="NCBI Taxonomy" id="1389218"/>
    <lineage>
        <taxon>Bacteria</taxon>
        <taxon>Pseudomonadati</taxon>
        <taxon>Bacteroidota</taxon>
        <taxon>Cytophagia</taxon>
        <taxon>Cytophagales</taxon>
        <taxon>Cyclobacteriaceae</taxon>
        <taxon>Negadavirga</taxon>
    </lineage>
</organism>
<evidence type="ECO:0000313" key="1">
    <source>
        <dbReference type="EMBL" id="MFC4871490.1"/>
    </source>
</evidence>
<dbReference type="SUPFAM" id="SSF50939">
    <property type="entry name" value="Sialidases"/>
    <property type="match status" value="1"/>
</dbReference>
<keyword evidence="2" id="KW-1185">Reference proteome</keyword>
<name>A0ABV9SZL0_9BACT</name>
<evidence type="ECO:0008006" key="3">
    <source>
        <dbReference type="Google" id="ProtNLM"/>
    </source>
</evidence>
<accession>A0ABV9SZL0</accession>
<dbReference type="Gene3D" id="2.120.10.10">
    <property type="match status" value="1"/>
</dbReference>
<dbReference type="RefSeq" id="WP_377063001.1">
    <property type="nucleotide sequence ID" value="NZ_JBHSJJ010000003.1"/>
</dbReference>
<gene>
    <name evidence="1" type="ORF">ACFPFU_07315</name>
</gene>
<evidence type="ECO:0000313" key="2">
    <source>
        <dbReference type="Proteomes" id="UP001595818"/>
    </source>
</evidence>
<reference evidence="2" key="1">
    <citation type="journal article" date="2019" name="Int. J. Syst. Evol. Microbiol.">
        <title>The Global Catalogue of Microorganisms (GCM) 10K type strain sequencing project: providing services to taxonomists for standard genome sequencing and annotation.</title>
        <authorList>
            <consortium name="The Broad Institute Genomics Platform"/>
            <consortium name="The Broad Institute Genome Sequencing Center for Infectious Disease"/>
            <person name="Wu L."/>
            <person name="Ma J."/>
        </authorList>
    </citation>
    <scope>NUCLEOTIDE SEQUENCE [LARGE SCALE GENOMIC DNA]</scope>
    <source>
        <strain evidence="2">CGMCC 4.7466</strain>
    </source>
</reference>
<dbReference type="Proteomes" id="UP001595818">
    <property type="component" value="Unassembled WGS sequence"/>
</dbReference>
<comment type="caution">
    <text evidence="1">The sequence shown here is derived from an EMBL/GenBank/DDBJ whole genome shotgun (WGS) entry which is preliminary data.</text>
</comment>
<protein>
    <recommendedName>
        <fullName evidence="3">Exo-alpha-sialidase</fullName>
    </recommendedName>
</protein>